<evidence type="ECO:0000256" key="3">
    <source>
        <dbReference type="ARBA" id="ARBA00023221"/>
    </source>
</evidence>
<keyword evidence="2" id="KW-0560">Oxidoreductase</keyword>
<dbReference type="Gene3D" id="3.40.50.720">
    <property type="entry name" value="NAD(P)-binding Rossmann-like Domain"/>
    <property type="match status" value="1"/>
</dbReference>
<dbReference type="PANTHER" id="PTHR42879:SF2">
    <property type="entry name" value="3-OXOACYL-[ACYL-CARRIER-PROTEIN] REDUCTASE FABG"/>
    <property type="match status" value="1"/>
</dbReference>
<dbReference type="PANTHER" id="PTHR42879">
    <property type="entry name" value="3-OXOACYL-(ACYL-CARRIER-PROTEIN) REDUCTASE"/>
    <property type="match status" value="1"/>
</dbReference>
<dbReference type="InterPro" id="IPR036291">
    <property type="entry name" value="NAD(P)-bd_dom_sf"/>
</dbReference>
<dbReference type="PRINTS" id="PR00081">
    <property type="entry name" value="GDHRDH"/>
</dbReference>
<dbReference type="NCBIfam" id="NF009466">
    <property type="entry name" value="PRK12826.1-2"/>
    <property type="match status" value="1"/>
</dbReference>
<proteinExistence type="inferred from homology"/>
<comment type="similarity">
    <text evidence="1">Belongs to the short-chain dehydrogenases/reductases (SDR) family.</text>
</comment>
<dbReference type="InterPro" id="IPR002347">
    <property type="entry name" value="SDR_fam"/>
</dbReference>
<evidence type="ECO:0000256" key="1">
    <source>
        <dbReference type="ARBA" id="ARBA00006484"/>
    </source>
</evidence>
<dbReference type="RefSeq" id="WP_366924395.1">
    <property type="nucleotide sequence ID" value="NZ_CP121694.1"/>
</dbReference>
<dbReference type="PRINTS" id="PR00080">
    <property type="entry name" value="SDRFAMILY"/>
</dbReference>
<sequence>MLFKGKTAVVTGACQGIGAAIAKELARQGAQVVVNDILQSAATDVVENIRMAGGKALPIMADVTNYAAVDAMMAETVHCFGAVDILVNNAGAVRDNLVLDMPESDWDSIADLCLKGSWFCSKSALGYMKKNQYGRIMNIFSGAWLGNIGHSNYSAVKAGLAGLTRALAMEFVRHNITINAVAPGLIDMPLYTNQREDVQGQLTTNAQPTPYIGQAEDVAKIVAFLGSDNSRYITGQVIHVDGGKSLCCHSE</sequence>
<protein>
    <submittedName>
        <fullName evidence="4">SDR family oxidoreductase</fullName>
    </submittedName>
</protein>
<dbReference type="KEGG" id="dbc:MFMK1_001368"/>
<keyword evidence="3" id="KW-0753">Steroid metabolism</keyword>
<dbReference type="AlphaFoldDB" id="A0AAU0ULU9"/>
<evidence type="ECO:0000256" key="2">
    <source>
        <dbReference type="ARBA" id="ARBA00023002"/>
    </source>
</evidence>
<dbReference type="Pfam" id="PF13561">
    <property type="entry name" value="adh_short_C2"/>
    <property type="match status" value="1"/>
</dbReference>
<organism evidence="4 5">
    <name type="scientific">Metallumcola ferriviriculae</name>
    <dbReference type="NCBI Taxonomy" id="3039180"/>
    <lineage>
        <taxon>Bacteria</taxon>
        <taxon>Bacillati</taxon>
        <taxon>Bacillota</taxon>
        <taxon>Clostridia</taxon>
        <taxon>Neomoorellales</taxon>
        <taxon>Desulfitibacteraceae</taxon>
        <taxon>Metallumcola</taxon>
    </lineage>
</organism>
<dbReference type="EMBL" id="CP121694">
    <property type="protein sequence ID" value="WRO21558.1"/>
    <property type="molecule type" value="Genomic_DNA"/>
</dbReference>
<dbReference type="SUPFAM" id="SSF51735">
    <property type="entry name" value="NAD(P)-binding Rossmann-fold domains"/>
    <property type="match status" value="1"/>
</dbReference>
<dbReference type="InterPro" id="IPR050259">
    <property type="entry name" value="SDR"/>
</dbReference>
<reference evidence="4 5" key="1">
    <citation type="submission" date="2023-04" db="EMBL/GenBank/DDBJ databases">
        <authorList>
            <person name="Hsu D."/>
        </authorList>
    </citation>
    <scope>NUCLEOTIDE SEQUENCE [LARGE SCALE GENOMIC DNA]</scope>
    <source>
        <strain evidence="4 5">MK1</strain>
    </source>
</reference>
<dbReference type="FunFam" id="3.40.50.720:FF:000173">
    <property type="entry name" value="3-oxoacyl-[acyl-carrier protein] reductase"/>
    <property type="match status" value="1"/>
</dbReference>
<dbReference type="Proteomes" id="UP001329915">
    <property type="component" value="Chromosome"/>
</dbReference>
<gene>
    <name evidence="4" type="ORF">MFMK1_001368</name>
</gene>
<dbReference type="GO" id="GO:0008202">
    <property type="term" value="P:steroid metabolic process"/>
    <property type="evidence" value="ECO:0007669"/>
    <property type="project" value="UniProtKB-KW"/>
</dbReference>
<keyword evidence="5" id="KW-1185">Reference proteome</keyword>
<evidence type="ECO:0000313" key="5">
    <source>
        <dbReference type="Proteomes" id="UP001329915"/>
    </source>
</evidence>
<evidence type="ECO:0000313" key="4">
    <source>
        <dbReference type="EMBL" id="WRO21558.1"/>
    </source>
</evidence>
<name>A0AAU0ULU9_9FIRM</name>
<keyword evidence="3" id="KW-0443">Lipid metabolism</keyword>
<accession>A0AAU0ULU9</accession>
<dbReference type="GO" id="GO:0016491">
    <property type="term" value="F:oxidoreductase activity"/>
    <property type="evidence" value="ECO:0007669"/>
    <property type="project" value="UniProtKB-KW"/>
</dbReference>